<dbReference type="GO" id="GO:0031966">
    <property type="term" value="C:mitochondrial membrane"/>
    <property type="evidence" value="ECO:0007669"/>
    <property type="project" value="UniProtKB-SubCell"/>
</dbReference>
<reference evidence="12 13" key="1">
    <citation type="journal article" date="2018" name="MBio">
        <title>Comparative Genomics Reveals the Core Gene Toolbox for the Fungus-Insect Symbiosis.</title>
        <authorList>
            <person name="Wang Y."/>
            <person name="Stata M."/>
            <person name="Wang W."/>
            <person name="Stajich J.E."/>
            <person name="White M.M."/>
            <person name="Moncalvo J.M."/>
        </authorList>
    </citation>
    <scope>NUCLEOTIDE SEQUENCE [LARGE SCALE GENOMIC DNA]</scope>
    <source>
        <strain evidence="12 13">SC-DP-2</strain>
    </source>
</reference>
<keyword evidence="5" id="KW-0677">Repeat</keyword>
<comment type="subcellular location">
    <subcellularLocation>
        <location evidence="1">Mitochondrion membrane</location>
        <topology evidence="1">Multi-pass membrane protein</topology>
    </subcellularLocation>
</comment>
<dbReference type="PRINTS" id="PR00926">
    <property type="entry name" value="MITOCARRIER"/>
</dbReference>
<dbReference type="EMBL" id="MBFS01000181">
    <property type="protein sequence ID" value="PVV03896.1"/>
    <property type="molecule type" value="Genomic_DNA"/>
</dbReference>
<feature type="repeat" description="Solcar" evidence="9">
    <location>
        <begin position="222"/>
        <end position="308"/>
    </location>
</feature>
<evidence type="ECO:0000256" key="3">
    <source>
        <dbReference type="ARBA" id="ARBA00022448"/>
    </source>
</evidence>
<evidence type="ECO:0000256" key="11">
    <source>
        <dbReference type="SAM" id="Phobius"/>
    </source>
</evidence>
<dbReference type="InterPro" id="IPR050567">
    <property type="entry name" value="Mitochondrial_Carrier"/>
</dbReference>
<evidence type="ECO:0008006" key="14">
    <source>
        <dbReference type="Google" id="ProtNLM"/>
    </source>
</evidence>
<protein>
    <recommendedName>
        <fullName evidence="14">Mitochondrial carrier</fullName>
    </recommendedName>
</protein>
<evidence type="ECO:0000256" key="4">
    <source>
        <dbReference type="ARBA" id="ARBA00022692"/>
    </source>
</evidence>
<keyword evidence="6 11" id="KW-1133">Transmembrane helix</keyword>
<evidence type="ECO:0000256" key="9">
    <source>
        <dbReference type="PROSITE-ProRule" id="PRU00282"/>
    </source>
</evidence>
<evidence type="ECO:0000256" key="5">
    <source>
        <dbReference type="ARBA" id="ARBA00022737"/>
    </source>
</evidence>
<dbReference type="Proteomes" id="UP000245609">
    <property type="component" value="Unassembled WGS sequence"/>
</dbReference>
<dbReference type="PROSITE" id="PS50920">
    <property type="entry name" value="SOLCAR"/>
    <property type="match status" value="3"/>
</dbReference>
<keyword evidence="8 9" id="KW-0472">Membrane</keyword>
<dbReference type="InterPro" id="IPR018108">
    <property type="entry name" value="MCP_transmembrane"/>
</dbReference>
<dbReference type="GO" id="GO:0022857">
    <property type="term" value="F:transmembrane transporter activity"/>
    <property type="evidence" value="ECO:0007669"/>
    <property type="project" value="TreeGrafter"/>
</dbReference>
<dbReference type="STRING" id="133381.A0A2T9ZH10"/>
<evidence type="ECO:0000256" key="7">
    <source>
        <dbReference type="ARBA" id="ARBA00023128"/>
    </source>
</evidence>
<dbReference type="PANTHER" id="PTHR45624">
    <property type="entry name" value="MITOCHONDRIAL BASIC AMINO ACIDS TRANSPORTER-RELATED"/>
    <property type="match status" value="1"/>
</dbReference>
<dbReference type="Pfam" id="PF00153">
    <property type="entry name" value="Mito_carr"/>
    <property type="match status" value="3"/>
</dbReference>
<evidence type="ECO:0000256" key="6">
    <source>
        <dbReference type="ARBA" id="ARBA00022989"/>
    </source>
</evidence>
<dbReference type="AlphaFoldDB" id="A0A2T9ZH10"/>
<dbReference type="SUPFAM" id="SSF103506">
    <property type="entry name" value="Mitochondrial carrier"/>
    <property type="match status" value="1"/>
</dbReference>
<comment type="caution">
    <text evidence="12">The sequence shown here is derived from an EMBL/GenBank/DDBJ whole genome shotgun (WGS) entry which is preliminary data.</text>
</comment>
<evidence type="ECO:0000313" key="13">
    <source>
        <dbReference type="Proteomes" id="UP000245609"/>
    </source>
</evidence>
<evidence type="ECO:0000256" key="8">
    <source>
        <dbReference type="ARBA" id="ARBA00023136"/>
    </source>
</evidence>
<keyword evidence="7" id="KW-0496">Mitochondrion</keyword>
<feature type="transmembrane region" description="Helical" evidence="11">
    <location>
        <begin position="225"/>
        <end position="245"/>
    </location>
</feature>
<dbReference type="InterPro" id="IPR023395">
    <property type="entry name" value="MCP_dom_sf"/>
</dbReference>
<dbReference type="Gene3D" id="1.50.40.10">
    <property type="entry name" value="Mitochondrial carrier domain"/>
    <property type="match status" value="2"/>
</dbReference>
<name>A0A2T9ZH10_9FUNG</name>
<dbReference type="OrthoDB" id="14252at2759"/>
<proteinExistence type="inferred from homology"/>
<organism evidence="12 13">
    <name type="scientific">Smittium megazygosporum</name>
    <dbReference type="NCBI Taxonomy" id="133381"/>
    <lineage>
        <taxon>Eukaryota</taxon>
        <taxon>Fungi</taxon>
        <taxon>Fungi incertae sedis</taxon>
        <taxon>Zoopagomycota</taxon>
        <taxon>Kickxellomycotina</taxon>
        <taxon>Harpellomycetes</taxon>
        <taxon>Harpellales</taxon>
        <taxon>Legeriomycetaceae</taxon>
        <taxon>Smittium</taxon>
    </lineage>
</organism>
<feature type="repeat" description="Solcar" evidence="9">
    <location>
        <begin position="122"/>
        <end position="208"/>
    </location>
</feature>
<evidence type="ECO:0000256" key="10">
    <source>
        <dbReference type="RuleBase" id="RU000488"/>
    </source>
</evidence>
<evidence type="ECO:0000313" key="12">
    <source>
        <dbReference type="EMBL" id="PVV03896.1"/>
    </source>
</evidence>
<gene>
    <name evidence="12" type="ORF">BB560_001603</name>
</gene>
<evidence type="ECO:0000256" key="1">
    <source>
        <dbReference type="ARBA" id="ARBA00004225"/>
    </source>
</evidence>
<comment type="similarity">
    <text evidence="2 10">Belongs to the mitochondrial carrier (TC 2.A.29) family.</text>
</comment>
<dbReference type="InterPro" id="IPR002067">
    <property type="entry name" value="MCP"/>
</dbReference>
<keyword evidence="4 9" id="KW-0812">Transmembrane</keyword>
<keyword evidence="3 10" id="KW-0813">Transport</keyword>
<sequence>MSQNQTQTSQAVLAPYSQPKPKVPFFVREFVSGTVGGWALVVVGHPFDTIKVRIQTQPSPPIYKNAIDCLQKTVSKEGFSGLYKGAASPLLGIGFCNAIVFTSNGFFKKLLADQNNTTPDQLSLANKALAGSLAGFAMALLNCPVELLKVKLQVQTDKKLYSGVIDCGVKSVREHGFRALFRGLPITIMRDMPALGCYFGTYEFCKLYSTRFSSLSTPQGSPSQFAMFMSGGIAGVVSWLLSYPLDMLKSRMQMNYTYKSLGHTFSAMRTEAQSRGYSIFYKGLAPTLARAFPANAATFLAYELVSDLLK</sequence>
<feature type="repeat" description="Solcar" evidence="9">
    <location>
        <begin position="24"/>
        <end position="110"/>
    </location>
</feature>
<accession>A0A2T9ZH10</accession>
<keyword evidence="13" id="KW-1185">Reference proteome</keyword>
<evidence type="ECO:0000256" key="2">
    <source>
        <dbReference type="ARBA" id="ARBA00006375"/>
    </source>
</evidence>